<evidence type="ECO:0000313" key="2">
    <source>
        <dbReference type="EMBL" id="KYG65548.1"/>
    </source>
</evidence>
<dbReference type="Gene3D" id="1.25.10.10">
    <property type="entry name" value="Leucine-rich Repeat Variant"/>
    <property type="match status" value="1"/>
</dbReference>
<sequence>MVNALVQKMHDHWAAYLIVFQVGLNALGVSLIFCMTIIRKGSLKETAEVMPKLHERVTDICCGMNMDIQDLLKLKTRHRLIVRGLILKAVDSVSGAYRENLEKLYRDMGFLAEDQKLLHSSSFAKRLSALSRIDILKDSESAGQVGKMLHDPSPYVHFAALKFLLKIKCPKLYVNIAKELNLLKDLGRMDTAMQILEMYASASPEDFLELLKTHQSREVVSICLEVVNRLQVVEALPIVKDQLIDGLRCEGFPEFEDFDFRRYTLCLTMAPDEESEEILQKMTRVETAFVRNVAYLSLLKIRPDLKMEITQRLSVDESPHGQRLYRQILEPAKALRKEA</sequence>
<name>A0A150WMD5_BDEBC</name>
<dbReference type="Proteomes" id="UP000075320">
    <property type="component" value="Unassembled WGS sequence"/>
</dbReference>
<reference evidence="2 3" key="1">
    <citation type="submission" date="2016-03" db="EMBL/GenBank/DDBJ databases">
        <authorList>
            <person name="Ploux O."/>
        </authorList>
    </citation>
    <scope>NUCLEOTIDE SEQUENCE [LARGE SCALE GENOMIC DNA]</scope>
    <source>
        <strain evidence="2 3">R0</strain>
    </source>
</reference>
<keyword evidence="1" id="KW-0472">Membrane</keyword>
<keyword evidence="1" id="KW-1133">Transmembrane helix</keyword>
<accession>A0A150WMD5</accession>
<dbReference type="SUPFAM" id="SSF48371">
    <property type="entry name" value="ARM repeat"/>
    <property type="match status" value="1"/>
</dbReference>
<protein>
    <submittedName>
        <fullName evidence="2">Uncharacterized protein</fullName>
    </submittedName>
</protein>
<dbReference type="InterPro" id="IPR011989">
    <property type="entry name" value="ARM-like"/>
</dbReference>
<keyword evidence="1" id="KW-0812">Transmembrane</keyword>
<proteinExistence type="predicted"/>
<gene>
    <name evidence="2" type="ORF">AZI86_00260</name>
</gene>
<dbReference type="EMBL" id="LUKE01000001">
    <property type="protein sequence ID" value="KYG65548.1"/>
    <property type="molecule type" value="Genomic_DNA"/>
</dbReference>
<feature type="transmembrane region" description="Helical" evidence="1">
    <location>
        <begin position="13"/>
        <end position="38"/>
    </location>
</feature>
<evidence type="ECO:0000256" key="1">
    <source>
        <dbReference type="SAM" id="Phobius"/>
    </source>
</evidence>
<organism evidence="2 3">
    <name type="scientific">Bdellovibrio bacteriovorus</name>
    <dbReference type="NCBI Taxonomy" id="959"/>
    <lineage>
        <taxon>Bacteria</taxon>
        <taxon>Pseudomonadati</taxon>
        <taxon>Bdellovibrionota</taxon>
        <taxon>Bdellovibrionia</taxon>
        <taxon>Bdellovibrionales</taxon>
        <taxon>Pseudobdellovibrionaceae</taxon>
        <taxon>Bdellovibrio</taxon>
    </lineage>
</organism>
<keyword evidence="3" id="KW-1185">Reference proteome</keyword>
<dbReference type="AlphaFoldDB" id="A0A150WMD5"/>
<dbReference type="InterPro" id="IPR016024">
    <property type="entry name" value="ARM-type_fold"/>
</dbReference>
<evidence type="ECO:0000313" key="3">
    <source>
        <dbReference type="Proteomes" id="UP000075320"/>
    </source>
</evidence>
<comment type="caution">
    <text evidence="2">The sequence shown here is derived from an EMBL/GenBank/DDBJ whole genome shotgun (WGS) entry which is preliminary data.</text>
</comment>